<evidence type="ECO:0000256" key="10">
    <source>
        <dbReference type="ARBA" id="ARBA00023237"/>
    </source>
</evidence>
<dbReference type="InterPro" id="IPR050298">
    <property type="entry name" value="Gram-neg_bact_OMP"/>
</dbReference>
<evidence type="ECO:0000256" key="2">
    <source>
        <dbReference type="ARBA" id="ARBA00011233"/>
    </source>
</evidence>
<dbReference type="GO" id="GO:0006811">
    <property type="term" value="P:monoatomic ion transport"/>
    <property type="evidence" value="ECO:0007669"/>
    <property type="project" value="UniProtKB-KW"/>
</dbReference>
<dbReference type="GO" id="GO:0046930">
    <property type="term" value="C:pore complex"/>
    <property type="evidence" value="ECO:0007669"/>
    <property type="project" value="UniProtKB-KW"/>
</dbReference>
<evidence type="ECO:0000313" key="12">
    <source>
        <dbReference type="EMBL" id="OIR19565.1"/>
    </source>
</evidence>
<evidence type="ECO:0000256" key="7">
    <source>
        <dbReference type="ARBA" id="ARBA00023065"/>
    </source>
</evidence>
<dbReference type="AlphaFoldDB" id="A0A1J5TT42"/>
<keyword evidence="10" id="KW-0998">Cell outer membrane</keyword>
<evidence type="ECO:0000256" key="5">
    <source>
        <dbReference type="ARBA" id="ARBA00022692"/>
    </source>
</evidence>
<keyword evidence="9" id="KW-0472">Membrane</keyword>
<keyword evidence="5" id="KW-0812">Transmembrane</keyword>
<keyword evidence="8" id="KW-0626">Porin</keyword>
<dbReference type="PANTHER" id="PTHR34501">
    <property type="entry name" value="PROTEIN YDDL-RELATED"/>
    <property type="match status" value="1"/>
</dbReference>
<reference evidence="12" key="1">
    <citation type="submission" date="2016-10" db="EMBL/GenBank/DDBJ databases">
        <title>Sequence of Gallionella enrichment culture.</title>
        <authorList>
            <person name="Poehlein A."/>
            <person name="Muehling M."/>
            <person name="Daniel R."/>
        </authorList>
    </citation>
    <scope>NUCLEOTIDE SEQUENCE</scope>
</reference>
<comment type="subunit">
    <text evidence="2">Homotrimer.</text>
</comment>
<evidence type="ECO:0000259" key="11">
    <source>
        <dbReference type="Pfam" id="PF13609"/>
    </source>
</evidence>
<organism evidence="12">
    <name type="scientific">mine drainage metagenome</name>
    <dbReference type="NCBI Taxonomy" id="410659"/>
    <lineage>
        <taxon>unclassified sequences</taxon>
        <taxon>metagenomes</taxon>
        <taxon>ecological metagenomes</taxon>
    </lineage>
</organism>
<dbReference type="Gene3D" id="2.40.160.10">
    <property type="entry name" value="Porin"/>
    <property type="match status" value="1"/>
</dbReference>
<protein>
    <submittedName>
        <fullName evidence="12">Outer membrane porin protein 32</fullName>
    </submittedName>
</protein>
<dbReference type="EMBL" id="MLJW01000001">
    <property type="protein sequence ID" value="OIR19565.1"/>
    <property type="molecule type" value="Genomic_DNA"/>
</dbReference>
<dbReference type="Pfam" id="PF13609">
    <property type="entry name" value="Porin_4"/>
    <property type="match status" value="1"/>
</dbReference>
<keyword evidence="6" id="KW-0732">Signal</keyword>
<name>A0A1J5TT42_9ZZZZ</name>
<evidence type="ECO:0000256" key="3">
    <source>
        <dbReference type="ARBA" id="ARBA00022448"/>
    </source>
</evidence>
<gene>
    <name evidence="12" type="ORF">GALL_04460</name>
</gene>
<sequence>MQKKIIALAIAAAFSAPAFADVNMYGVVDAAVARASADGQKSDLLAVSGGLSQSRIGAKAAEDLSNGMKAVVNIEYGLDTQSNTAIGSGGVGNTNVIARQQMLALAGGFGTVATGYLQTTGYDFAVKFDPTADSLVSPLQSMTGANGFLIGSAAGAARAQRALAYISPNMSGFTVAVNYATALAGVGNLTVASNLADVKTSATLASVNYDWNALSVGGVYAKTSAPTATPSTTDYALGASYDLSVVKLFGTYQQTKTDAAGVAGTANKAMSFSALAPVGPGSVLFSYAKSTLGTVTSQNGSGYTVGWLQGLSKMTTAYATVTKVSNGSAGTQYSVINNALAGGAMTAGGSSTLFAVGLNKKF</sequence>
<evidence type="ECO:0000256" key="9">
    <source>
        <dbReference type="ARBA" id="ARBA00023136"/>
    </source>
</evidence>
<accession>A0A1J5TT42</accession>
<keyword evidence="4" id="KW-1134">Transmembrane beta strand</keyword>
<comment type="caution">
    <text evidence="12">The sequence shown here is derived from an EMBL/GenBank/DDBJ whole genome shotgun (WGS) entry which is preliminary data.</text>
</comment>
<evidence type="ECO:0000256" key="1">
    <source>
        <dbReference type="ARBA" id="ARBA00004141"/>
    </source>
</evidence>
<dbReference type="CDD" id="cd00342">
    <property type="entry name" value="gram_neg_porins"/>
    <property type="match status" value="1"/>
</dbReference>
<keyword evidence="7" id="KW-0406">Ion transport</keyword>
<dbReference type="InterPro" id="IPR033900">
    <property type="entry name" value="Gram_neg_porin_domain"/>
</dbReference>
<feature type="domain" description="Porin" evidence="11">
    <location>
        <begin position="7"/>
        <end position="326"/>
    </location>
</feature>
<evidence type="ECO:0000256" key="8">
    <source>
        <dbReference type="ARBA" id="ARBA00023114"/>
    </source>
</evidence>
<keyword evidence="3" id="KW-0813">Transport</keyword>
<dbReference type="GO" id="GO:0015288">
    <property type="term" value="F:porin activity"/>
    <property type="evidence" value="ECO:0007669"/>
    <property type="project" value="UniProtKB-KW"/>
</dbReference>
<evidence type="ECO:0000256" key="6">
    <source>
        <dbReference type="ARBA" id="ARBA00022729"/>
    </source>
</evidence>
<dbReference type="PANTHER" id="PTHR34501:SF9">
    <property type="entry name" value="MAJOR OUTER MEMBRANE PROTEIN P.IA"/>
    <property type="match status" value="1"/>
</dbReference>
<comment type="subcellular location">
    <subcellularLocation>
        <location evidence="1">Membrane</location>
        <topology evidence="1">Multi-pass membrane protein</topology>
    </subcellularLocation>
</comment>
<proteinExistence type="predicted"/>
<dbReference type="SUPFAM" id="SSF56935">
    <property type="entry name" value="Porins"/>
    <property type="match status" value="1"/>
</dbReference>
<evidence type="ECO:0000256" key="4">
    <source>
        <dbReference type="ARBA" id="ARBA00022452"/>
    </source>
</evidence>
<dbReference type="InterPro" id="IPR023614">
    <property type="entry name" value="Porin_dom_sf"/>
</dbReference>